<evidence type="ECO:0000313" key="3">
    <source>
        <dbReference type="Proteomes" id="UP000005947"/>
    </source>
</evidence>
<protein>
    <recommendedName>
        <fullName evidence="4">3-dehydroquinate synthase</fullName>
    </recommendedName>
</protein>
<feature type="compositionally biased region" description="Polar residues" evidence="1">
    <location>
        <begin position="1"/>
        <end position="13"/>
    </location>
</feature>
<dbReference type="GeneID" id="93210041"/>
<dbReference type="EMBL" id="ACGK02000001">
    <property type="protein sequence ID" value="EGF23479.1"/>
    <property type="molecule type" value="Genomic_DNA"/>
</dbReference>
<evidence type="ECO:0008006" key="4">
    <source>
        <dbReference type="Google" id="ProtNLM"/>
    </source>
</evidence>
<evidence type="ECO:0000313" key="2">
    <source>
        <dbReference type="EMBL" id="EGF23479.1"/>
    </source>
</evidence>
<dbReference type="AlphaFoldDB" id="F1T435"/>
<keyword evidence="3" id="KW-1185">Reference proteome</keyword>
<feature type="region of interest" description="Disordered" evidence="1">
    <location>
        <begin position="1"/>
        <end position="51"/>
    </location>
</feature>
<dbReference type="OrthoDB" id="4333404at2"/>
<dbReference type="SUPFAM" id="SSF56796">
    <property type="entry name" value="Dehydroquinate synthase-like"/>
    <property type="match status" value="1"/>
</dbReference>
<dbReference type="Gene3D" id="3.40.50.1970">
    <property type="match status" value="1"/>
</dbReference>
<sequence length="412" mass="45261">MATQTTSETTPQAVKQAAPQAEPQTSPETVTQTATQTQGETSTPNDANEQPQPLIRQWIALKDGSCDVRYGQHAIDQLGSILRTAVGVPYKLALVRDSYASDEVFEEIQRNLTSQGFRVTCVHLQDADEPSLSLVETLCTSFLDMGLTADDYICVVGDVTLIALVGAAARVWCQGTPVCAVPLSFHALIDAATLPQMLTLNKVPAMLSLSAHYDQVVCDTSLIHFDLHDQDAQYARLMMIATCMAESSQAFSKLWDASYDLMDTNFETFSAQLLETLKIRGRIISSSALAVRNAASYGVSFARALQKVSHATYTACFAESLRFCARLACALEHLEIDDVLAQDELLDRFECGSVCEDVDPQQLFCALKDELFLRSRKAQLPLPQALGRVRMTSVTDELLHEHIDAWCMAHKA</sequence>
<dbReference type="eggNOG" id="COG0337">
    <property type="taxonomic scope" value="Bacteria"/>
</dbReference>
<feature type="compositionally biased region" description="Polar residues" evidence="1">
    <location>
        <begin position="22"/>
        <end position="51"/>
    </location>
</feature>
<organism evidence="2 3">
    <name type="scientific">Fannyhessea vaginae DSM 15829</name>
    <dbReference type="NCBI Taxonomy" id="525256"/>
    <lineage>
        <taxon>Bacteria</taxon>
        <taxon>Bacillati</taxon>
        <taxon>Actinomycetota</taxon>
        <taxon>Coriobacteriia</taxon>
        <taxon>Coriobacteriales</taxon>
        <taxon>Atopobiaceae</taxon>
        <taxon>Fannyhessea</taxon>
    </lineage>
</organism>
<accession>F1T435</accession>
<comment type="caution">
    <text evidence="2">The sequence shown here is derived from an EMBL/GenBank/DDBJ whole genome shotgun (WGS) entry which is preliminary data.</text>
</comment>
<proteinExistence type="predicted"/>
<reference evidence="2 3" key="1">
    <citation type="submission" date="2011-02" db="EMBL/GenBank/DDBJ databases">
        <authorList>
            <person name="Muzny D."/>
            <person name="Qin X."/>
            <person name="Buhay C."/>
            <person name="Dugan-Rocha S."/>
            <person name="Ding Y."/>
            <person name="Chen G."/>
            <person name="Hawes A."/>
            <person name="Holder M."/>
            <person name="Jhangiani S."/>
            <person name="Johnson A."/>
            <person name="Khan Z."/>
            <person name="Li Z."/>
            <person name="Liu W."/>
            <person name="Liu X."/>
            <person name="Perez L."/>
            <person name="Shen H."/>
            <person name="Wang Q."/>
            <person name="Watt J."/>
            <person name="Xi L."/>
            <person name="Xin Y."/>
            <person name="Zhou J."/>
            <person name="Deng J."/>
            <person name="Jiang H."/>
            <person name="Liu Y."/>
            <person name="Qu J."/>
            <person name="Song X.-Z."/>
            <person name="Zhang L."/>
            <person name="Villasana D."/>
            <person name="Johnson A."/>
            <person name="Liu J."/>
            <person name="Liyanage D."/>
            <person name="Lorensuhewa L."/>
            <person name="Robinson T."/>
            <person name="Song A."/>
            <person name="Song B.-B."/>
            <person name="Dinh H."/>
            <person name="Thornton R."/>
            <person name="Coyle M."/>
            <person name="Francisco L."/>
            <person name="Jackson L."/>
            <person name="Javaid M."/>
            <person name="Korchina V."/>
            <person name="Kovar C."/>
            <person name="Mata R."/>
            <person name="Mathew T."/>
            <person name="Ngo R."/>
            <person name="Nguyen L."/>
            <person name="Nguyen N."/>
            <person name="Okwuonu G."/>
            <person name="Ongeri F."/>
            <person name="Pham C."/>
            <person name="Simmons D."/>
            <person name="Wilczek-Boney K."/>
            <person name="Hale W."/>
            <person name="Jakkamsetti A."/>
            <person name="Pham P."/>
            <person name="Ruth R."/>
            <person name="San Lucas F."/>
            <person name="Warren J."/>
            <person name="Zhang J."/>
            <person name="Zhao Z."/>
            <person name="Zhou C."/>
            <person name="Zhu D."/>
            <person name="Lee S."/>
            <person name="Bess C."/>
            <person name="Blankenburg K."/>
            <person name="Forbes L."/>
            <person name="Fu Q."/>
            <person name="Gubbala S."/>
            <person name="Hirani K."/>
            <person name="Jayaseelan J.C."/>
            <person name="Lara F."/>
            <person name="Munidasa M."/>
            <person name="Palculict T."/>
            <person name="Patil S."/>
            <person name="Pu L.-L."/>
            <person name="Saada N."/>
            <person name="Tang L."/>
            <person name="Weissenberger G."/>
            <person name="Zhu Y."/>
            <person name="Hemphill L."/>
            <person name="Shang Y."/>
            <person name="Youmans B."/>
            <person name="Ayvaz T."/>
            <person name="Ross M."/>
            <person name="Santibanez J."/>
            <person name="Aqrawi P."/>
            <person name="Gross S."/>
            <person name="Joshi V."/>
            <person name="Fowler G."/>
            <person name="Nazareth L."/>
            <person name="Reid J."/>
            <person name="Worley K."/>
            <person name="Petrosino J."/>
            <person name="Highlander S."/>
            <person name="Gibbs R."/>
        </authorList>
    </citation>
    <scope>NUCLEOTIDE SEQUENCE [LARGE SCALE GENOMIC DNA]</scope>
    <source>
        <strain evidence="2 3">DSM 15829</strain>
    </source>
</reference>
<dbReference type="Gene3D" id="1.20.1090.10">
    <property type="entry name" value="Dehydroquinate synthase-like - alpha domain"/>
    <property type="match status" value="1"/>
</dbReference>
<evidence type="ECO:0000256" key="1">
    <source>
        <dbReference type="SAM" id="MobiDB-lite"/>
    </source>
</evidence>
<gene>
    <name evidence="2" type="ORF">HMPREF0091_10426</name>
</gene>
<dbReference type="Proteomes" id="UP000005947">
    <property type="component" value="Unassembled WGS sequence"/>
</dbReference>
<dbReference type="RefSeq" id="WP_006302576.1">
    <property type="nucleotide sequence ID" value="NZ_ACGK02000001.1"/>
</dbReference>
<name>F1T435_9ACTN</name>